<reference evidence="2" key="1">
    <citation type="submission" date="2022-10" db="EMBL/GenBank/DDBJ databases">
        <title>Chryseobacterium sp. nov., a novel bacterial species.</title>
        <authorList>
            <person name="Cao Y."/>
        </authorList>
    </citation>
    <scope>NUCLEOTIDE SEQUENCE</scope>
    <source>
        <strain evidence="2">KC 927</strain>
    </source>
</reference>
<evidence type="ECO:0000313" key="3">
    <source>
        <dbReference type="Proteomes" id="UP001070176"/>
    </source>
</evidence>
<dbReference type="EMBL" id="JAOVZV010000002">
    <property type="protein sequence ID" value="MCX8531429.1"/>
    <property type="molecule type" value="Genomic_DNA"/>
</dbReference>
<comment type="caution">
    <text evidence="2">The sequence shown here is derived from an EMBL/GenBank/DDBJ whole genome shotgun (WGS) entry which is preliminary data.</text>
</comment>
<keyword evidence="1" id="KW-0732">Signal</keyword>
<evidence type="ECO:0000256" key="1">
    <source>
        <dbReference type="SAM" id="SignalP"/>
    </source>
</evidence>
<accession>A0ABT3XZV9</accession>
<protein>
    <recommendedName>
        <fullName evidence="4">C1q domain-containing protein</fullName>
    </recommendedName>
</protein>
<feature type="chain" id="PRO_5046979966" description="C1q domain-containing protein" evidence="1">
    <location>
        <begin position="20"/>
        <end position="233"/>
    </location>
</feature>
<dbReference type="Proteomes" id="UP001070176">
    <property type="component" value="Unassembled WGS sequence"/>
</dbReference>
<gene>
    <name evidence="2" type="ORF">OEA66_03560</name>
</gene>
<feature type="signal peptide" evidence="1">
    <location>
        <begin position="1"/>
        <end position="19"/>
    </location>
</feature>
<name>A0ABT3XZV9_9FLAO</name>
<evidence type="ECO:0008006" key="4">
    <source>
        <dbReference type="Google" id="ProtNLM"/>
    </source>
</evidence>
<evidence type="ECO:0000313" key="2">
    <source>
        <dbReference type="EMBL" id="MCX8531429.1"/>
    </source>
</evidence>
<sequence length="233" mass="25061">MKTLILLIFIVLFTHNSQAQVGINTTRPMSTLDVNGNVIIRDVTAVSTLSSDYSLMIRDKSSIGDNTVKEISSDLFSGKKTVYYATKNGAWSLLNLSLGGGWQKLNLTGTSDTKMGNASLFTDGVYTAIQPGIYSINYELQLESGINIEALGGKKLGILKNDALWEEKKLDGVRVSLLGITLASIPITSTGIQSILSLETGDTVTFAVNTNGLLNVGLLTDSKVNVFIYKISN</sequence>
<organism evidence="2 3">
    <name type="scientific">Chryseobacterium luquanense</name>
    <dbReference type="NCBI Taxonomy" id="2983766"/>
    <lineage>
        <taxon>Bacteria</taxon>
        <taxon>Pseudomonadati</taxon>
        <taxon>Bacteroidota</taxon>
        <taxon>Flavobacteriia</taxon>
        <taxon>Flavobacteriales</taxon>
        <taxon>Weeksellaceae</taxon>
        <taxon>Chryseobacterium group</taxon>
        <taxon>Chryseobacterium</taxon>
    </lineage>
</organism>
<dbReference type="RefSeq" id="WP_267280084.1">
    <property type="nucleotide sequence ID" value="NZ_JAOVZV010000002.1"/>
</dbReference>
<keyword evidence="3" id="KW-1185">Reference proteome</keyword>
<proteinExistence type="predicted"/>